<dbReference type="Gene3D" id="3.40.1190.20">
    <property type="match status" value="1"/>
</dbReference>
<feature type="domain" description="Pyridoxamine kinase/Phosphomethylpyrimidine kinase" evidence="14">
    <location>
        <begin position="13"/>
        <end position="261"/>
    </location>
</feature>
<dbReference type="NCBIfam" id="TIGR00097">
    <property type="entry name" value="HMP-P_kinase"/>
    <property type="match status" value="1"/>
</dbReference>
<dbReference type="CDD" id="cd01169">
    <property type="entry name" value="HMPP_kinase"/>
    <property type="match status" value="1"/>
</dbReference>
<dbReference type="GO" id="GO:0008972">
    <property type="term" value="F:phosphomethylpyrimidine kinase activity"/>
    <property type="evidence" value="ECO:0007669"/>
    <property type="project" value="InterPro"/>
</dbReference>
<evidence type="ECO:0000256" key="13">
    <source>
        <dbReference type="ARBA" id="ARBA00049293"/>
    </source>
</evidence>
<accession>A0A161PAV7</accession>
<keyword evidence="6 15" id="KW-0418">Kinase</keyword>
<dbReference type="Proteomes" id="UP000075806">
    <property type="component" value="Unassembled WGS sequence"/>
</dbReference>
<evidence type="ECO:0000313" key="16">
    <source>
        <dbReference type="Proteomes" id="UP000075806"/>
    </source>
</evidence>
<dbReference type="OrthoDB" id="9810880at2"/>
<keyword evidence="3" id="KW-0808">Transferase</keyword>
<comment type="caution">
    <text evidence="15">The sequence shown here is derived from an EMBL/GenBank/DDBJ whole genome shotgun (WGS) entry which is preliminary data.</text>
</comment>
<dbReference type="PANTHER" id="PTHR20858">
    <property type="entry name" value="PHOSPHOMETHYLPYRIMIDINE KINASE"/>
    <property type="match status" value="1"/>
</dbReference>
<dbReference type="GO" id="GO:0008478">
    <property type="term" value="F:pyridoxal kinase activity"/>
    <property type="evidence" value="ECO:0007669"/>
    <property type="project" value="UniProtKB-EC"/>
</dbReference>
<reference evidence="15" key="1">
    <citation type="submission" date="2016-02" db="EMBL/GenBank/DDBJ databases">
        <title>Genome sequence of Bacillus trypoxylicola KCTC 13244(T).</title>
        <authorList>
            <person name="Jeong H."/>
            <person name="Park S.-H."/>
            <person name="Choi S.-K."/>
        </authorList>
    </citation>
    <scope>NUCLEOTIDE SEQUENCE [LARGE SCALE GENOMIC DNA]</scope>
    <source>
        <strain evidence="15">KCTC 13244</strain>
    </source>
</reference>
<protein>
    <recommendedName>
        <fullName evidence="2">pyridoxal kinase</fullName>
        <ecNumber evidence="2">2.7.1.35</ecNumber>
    </recommendedName>
    <alternativeName>
        <fullName evidence="10">PN/PL/PM kinase</fullName>
    </alternativeName>
    <alternativeName>
        <fullName evidence="11">Pyridoxal kinase</fullName>
    </alternativeName>
    <alternativeName>
        <fullName evidence="9">Pyridoxamine kinase</fullName>
    </alternativeName>
    <alternativeName>
        <fullName evidence="12">Vitamin B6 kinase</fullName>
    </alternativeName>
</protein>
<evidence type="ECO:0000256" key="11">
    <source>
        <dbReference type="ARBA" id="ARBA00042396"/>
    </source>
</evidence>
<dbReference type="STRING" id="519424.AZF04_07185"/>
<dbReference type="InterPro" id="IPR029056">
    <property type="entry name" value="Ribokinase-like"/>
</dbReference>
<dbReference type="NCBIfam" id="NF009259">
    <property type="entry name" value="PRK12616.1"/>
    <property type="match status" value="1"/>
</dbReference>
<evidence type="ECO:0000256" key="5">
    <source>
        <dbReference type="ARBA" id="ARBA00022741"/>
    </source>
</evidence>
<evidence type="ECO:0000256" key="8">
    <source>
        <dbReference type="ARBA" id="ARBA00022842"/>
    </source>
</evidence>
<evidence type="ECO:0000256" key="3">
    <source>
        <dbReference type="ARBA" id="ARBA00022679"/>
    </source>
</evidence>
<evidence type="ECO:0000256" key="7">
    <source>
        <dbReference type="ARBA" id="ARBA00022840"/>
    </source>
</evidence>
<dbReference type="InterPro" id="IPR013749">
    <property type="entry name" value="PM/HMP-P_kinase-1"/>
</dbReference>
<dbReference type="GO" id="GO:0009228">
    <property type="term" value="P:thiamine biosynthetic process"/>
    <property type="evidence" value="ECO:0007669"/>
    <property type="project" value="InterPro"/>
</dbReference>
<keyword evidence="8" id="KW-0460">Magnesium</keyword>
<evidence type="ECO:0000256" key="6">
    <source>
        <dbReference type="ARBA" id="ARBA00022777"/>
    </source>
</evidence>
<name>A0A161PAV7_9BACI</name>
<dbReference type="SUPFAM" id="SSF53613">
    <property type="entry name" value="Ribokinase-like"/>
    <property type="match status" value="1"/>
</dbReference>
<evidence type="ECO:0000313" key="15">
    <source>
        <dbReference type="EMBL" id="KYG29302.1"/>
    </source>
</evidence>
<gene>
    <name evidence="15" type="ORF">AZF04_07185</name>
</gene>
<sequence>MTMPKALTIAGSDTSGGAGLQADIKTFQELGVYGMNALTVIVAQDPTRNWFHEVIPQSVEALDKQIETVLAGIGVDAAKTGMLGSIEIIELVAQKIDKYKMNQLVVDPVMVCKGADEALNPETDACLRDVLIPRAFVVTPNLFEASQLSGHGPITTVADMKTAAEKIHQLGAKHVIVKGGSKLGTAQAIDVWFDGDTHHELKSDVIQTTFTHGAGCTYSAAIAAELAKGNTVEEAIYVAKDFITEAIKHSFQLNEYVGPTNHSAYRFRNA</sequence>
<keyword evidence="4" id="KW-0479">Metal-binding</keyword>
<proteinExistence type="inferred from homology"/>
<dbReference type="GO" id="GO:0005524">
    <property type="term" value="F:ATP binding"/>
    <property type="evidence" value="ECO:0007669"/>
    <property type="project" value="UniProtKB-KW"/>
</dbReference>
<dbReference type="GO" id="GO:0005829">
    <property type="term" value="C:cytosol"/>
    <property type="evidence" value="ECO:0007669"/>
    <property type="project" value="TreeGrafter"/>
</dbReference>
<evidence type="ECO:0000256" key="2">
    <source>
        <dbReference type="ARBA" id="ARBA00012104"/>
    </source>
</evidence>
<evidence type="ECO:0000256" key="4">
    <source>
        <dbReference type="ARBA" id="ARBA00022723"/>
    </source>
</evidence>
<dbReference type="AlphaFoldDB" id="A0A161PAV7"/>
<keyword evidence="7" id="KW-0067">ATP-binding</keyword>
<evidence type="ECO:0000256" key="9">
    <source>
        <dbReference type="ARBA" id="ARBA00042307"/>
    </source>
</evidence>
<dbReference type="GO" id="GO:0008902">
    <property type="term" value="F:hydroxymethylpyrimidine kinase activity"/>
    <property type="evidence" value="ECO:0007669"/>
    <property type="project" value="TreeGrafter"/>
</dbReference>
<keyword evidence="5" id="KW-0547">Nucleotide-binding</keyword>
<organism evidence="15 16">
    <name type="scientific">Alkalihalobacillus trypoxylicola</name>
    <dbReference type="NCBI Taxonomy" id="519424"/>
    <lineage>
        <taxon>Bacteria</taxon>
        <taxon>Bacillati</taxon>
        <taxon>Bacillota</taxon>
        <taxon>Bacilli</taxon>
        <taxon>Bacillales</taxon>
        <taxon>Bacillaceae</taxon>
        <taxon>Alkalihalobacillus</taxon>
    </lineage>
</organism>
<evidence type="ECO:0000256" key="10">
    <source>
        <dbReference type="ARBA" id="ARBA00042348"/>
    </source>
</evidence>
<dbReference type="PANTHER" id="PTHR20858:SF19">
    <property type="entry name" value="PYRIDOXINE KINASE"/>
    <property type="match status" value="1"/>
</dbReference>
<dbReference type="FunFam" id="3.40.1190.20:FF:000003">
    <property type="entry name" value="Phosphomethylpyrimidine kinase ThiD"/>
    <property type="match status" value="1"/>
</dbReference>
<dbReference type="NCBIfam" id="NF009077">
    <property type="entry name" value="PRK12412.1"/>
    <property type="match status" value="1"/>
</dbReference>
<comment type="similarity">
    <text evidence="1">Belongs to the ThiD family.</text>
</comment>
<dbReference type="RefSeq" id="WP_061949112.1">
    <property type="nucleotide sequence ID" value="NZ_LTAO01000023.1"/>
</dbReference>
<evidence type="ECO:0000256" key="12">
    <source>
        <dbReference type="ARBA" id="ARBA00042531"/>
    </source>
</evidence>
<comment type="catalytic activity">
    <reaction evidence="13">
        <text>pyridoxal + ATP = pyridoxal 5'-phosphate + ADP + H(+)</text>
        <dbReference type="Rhea" id="RHEA:10224"/>
        <dbReference type="ChEBI" id="CHEBI:15378"/>
        <dbReference type="ChEBI" id="CHEBI:17310"/>
        <dbReference type="ChEBI" id="CHEBI:30616"/>
        <dbReference type="ChEBI" id="CHEBI:456216"/>
        <dbReference type="ChEBI" id="CHEBI:597326"/>
        <dbReference type="EC" id="2.7.1.35"/>
    </reaction>
</comment>
<evidence type="ECO:0000256" key="1">
    <source>
        <dbReference type="ARBA" id="ARBA00009879"/>
    </source>
</evidence>
<dbReference type="EMBL" id="LTAO01000023">
    <property type="protein sequence ID" value="KYG29302.1"/>
    <property type="molecule type" value="Genomic_DNA"/>
</dbReference>
<dbReference type="GO" id="GO:0046872">
    <property type="term" value="F:metal ion binding"/>
    <property type="evidence" value="ECO:0007669"/>
    <property type="project" value="UniProtKB-KW"/>
</dbReference>
<keyword evidence="16" id="KW-1185">Reference proteome</keyword>
<dbReference type="Pfam" id="PF08543">
    <property type="entry name" value="Phos_pyr_kin"/>
    <property type="match status" value="1"/>
</dbReference>
<dbReference type="InterPro" id="IPR004399">
    <property type="entry name" value="HMP/HMP-P_kinase_dom"/>
</dbReference>
<evidence type="ECO:0000259" key="14">
    <source>
        <dbReference type="Pfam" id="PF08543"/>
    </source>
</evidence>
<dbReference type="EC" id="2.7.1.35" evidence="2"/>